<dbReference type="Proteomes" id="UP000614609">
    <property type="component" value="Unassembled WGS sequence"/>
</dbReference>
<dbReference type="OrthoDB" id="350128at2157"/>
<dbReference type="EMBL" id="JAGGKO010000002">
    <property type="protein sequence ID" value="MBP1954536.1"/>
    <property type="molecule type" value="Genomic_DNA"/>
</dbReference>
<evidence type="ECO:0000313" key="3">
    <source>
        <dbReference type="Proteomes" id="UP000614609"/>
    </source>
</evidence>
<protein>
    <recommendedName>
        <fullName evidence="4">SnoaL-like domain-containing protein</fullName>
    </recommendedName>
</protein>
<reference evidence="1" key="2">
    <citation type="submission" date="2020-09" db="EMBL/GenBank/DDBJ databases">
        <authorList>
            <person name="Sun Q."/>
            <person name="Ohkuma M."/>
        </authorList>
    </citation>
    <scope>NUCLEOTIDE SEQUENCE</scope>
    <source>
        <strain evidence="1">JCM 16108</strain>
    </source>
</reference>
<dbReference type="EMBL" id="BMOO01000002">
    <property type="protein sequence ID" value="GGM61893.1"/>
    <property type="molecule type" value="Genomic_DNA"/>
</dbReference>
<reference evidence="2" key="3">
    <citation type="submission" date="2021-03" db="EMBL/GenBank/DDBJ databases">
        <title>Genomic Encyclopedia of Type Strains, Phase IV (KMG-IV): sequencing the most valuable type-strain genomes for metagenomic binning, comparative biology and taxonomic classification.</title>
        <authorList>
            <person name="Goeker M."/>
        </authorList>
    </citation>
    <scope>NUCLEOTIDE SEQUENCE</scope>
    <source>
        <strain evidence="2">DSM 22443</strain>
    </source>
</reference>
<dbReference type="AlphaFoldDB" id="A0A830FYI5"/>
<sequence>MPQYVEKLDRHLAHIESMAESEPDPHRSRILWNYLHHGALELSGNWERIFDPSMTVDHPHYEMRTGSDETVVLDGADEVKEFYAIIEDENVMAINDGLHQLFVNDSGLAEFASTVDFAPGHVIADERDAWYYDDPVIDDPDATYARVSPHAMYWPYTDDGRLVGERVYQIEPFTVEKVDPDAVPTVDDIAAVAEAYFPENVDGDTPYADL</sequence>
<accession>A0A830FYI5</accession>
<evidence type="ECO:0000313" key="2">
    <source>
        <dbReference type="EMBL" id="MBP1954536.1"/>
    </source>
</evidence>
<evidence type="ECO:0008006" key="4">
    <source>
        <dbReference type="Google" id="ProtNLM"/>
    </source>
</evidence>
<evidence type="ECO:0000313" key="1">
    <source>
        <dbReference type="EMBL" id="GGM61893.1"/>
    </source>
</evidence>
<proteinExistence type="predicted"/>
<reference evidence="1" key="1">
    <citation type="journal article" date="2014" name="Int. J. Syst. Evol. Microbiol.">
        <title>Complete genome sequence of Corynebacterium casei LMG S-19264T (=DSM 44701T), isolated from a smear-ripened cheese.</title>
        <authorList>
            <consortium name="US DOE Joint Genome Institute (JGI-PGF)"/>
            <person name="Walter F."/>
            <person name="Albersmeier A."/>
            <person name="Kalinowski J."/>
            <person name="Ruckert C."/>
        </authorList>
    </citation>
    <scope>NUCLEOTIDE SEQUENCE</scope>
    <source>
        <strain evidence="1">JCM 16108</strain>
    </source>
</reference>
<organism evidence="1 3">
    <name type="scientific">Halarchaeum rubridurum</name>
    <dbReference type="NCBI Taxonomy" id="489911"/>
    <lineage>
        <taxon>Archaea</taxon>
        <taxon>Methanobacteriati</taxon>
        <taxon>Methanobacteriota</taxon>
        <taxon>Stenosarchaea group</taxon>
        <taxon>Halobacteria</taxon>
        <taxon>Halobacteriales</taxon>
        <taxon>Halobacteriaceae</taxon>
    </lineage>
</organism>
<name>A0A830FYI5_9EURY</name>
<comment type="caution">
    <text evidence="1">The sequence shown here is derived from an EMBL/GenBank/DDBJ whole genome shotgun (WGS) entry which is preliminary data.</text>
</comment>
<gene>
    <name evidence="1" type="ORF">GCM10009017_09920</name>
    <name evidence="2" type="ORF">J2752_001448</name>
</gene>
<dbReference type="Proteomes" id="UP000765891">
    <property type="component" value="Unassembled WGS sequence"/>
</dbReference>
<keyword evidence="3" id="KW-1185">Reference proteome</keyword>
<dbReference type="RefSeq" id="WP_188870476.1">
    <property type="nucleotide sequence ID" value="NZ_BMOO01000002.1"/>
</dbReference>